<proteinExistence type="predicted"/>
<dbReference type="InterPro" id="IPR036513">
    <property type="entry name" value="STAS_dom_sf"/>
</dbReference>
<reference evidence="2" key="1">
    <citation type="submission" date="2021-01" db="EMBL/GenBank/DDBJ databases">
        <title>Modified the classification status of verrucomicrobia.</title>
        <authorList>
            <person name="Feng X."/>
        </authorList>
    </citation>
    <scope>NUCLEOTIDE SEQUENCE</scope>
    <source>
        <strain evidence="2">KCTC 13126</strain>
    </source>
</reference>
<dbReference type="EMBL" id="JAENIL010000018">
    <property type="protein sequence ID" value="MBK1877471.1"/>
    <property type="molecule type" value="Genomic_DNA"/>
</dbReference>
<dbReference type="Gene3D" id="3.30.750.24">
    <property type="entry name" value="STAS domain"/>
    <property type="match status" value="1"/>
</dbReference>
<evidence type="ECO:0000259" key="1">
    <source>
        <dbReference type="PROSITE" id="PS50801"/>
    </source>
</evidence>
<accession>A0A934RZ07</accession>
<evidence type="ECO:0000313" key="2">
    <source>
        <dbReference type="EMBL" id="MBK1877471.1"/>
    </source>
</evidence>
<gene>
    <name evidence="2" type="ORF">JIN87_11380</name>
</gene>
<evidence type="ECO:0000313" key="3">
    <source>
        <dbReference type="Proteomes" id="UP000617628"/>
    </source>
</evidence>
<dbReference type="Proteomes" id="UP000617628">
    <property type="component" value="Unassembled WGS sequence"/>
</dbReference>
<sequence>MNTTEHPTTPPLELAGSLSIQNASNLLAELLQFLESNEKPRIDLEGIDSVDTIGLQLLISASASNDVTWLNPPECLRDHCQAVGYDFKNFSNQQSKEQ</sequence>
<organism evidence="2 3">
    <name type="scientific">Pelagicoccus mobilis</name>
    <dbReference type="NCBI Taxonomy" id="415221"/>
    <lineage>
        <taxon>Bacteria</taxon>
        <taxon>Pseudomonadati</taxon>
        <taxon>Verrucomicrobiota</taxon>
        <taxon>Opitutia</taxon>
        <taxon>Puniceicoccales</taxon>
        <taxon>Pelagicoccaceae</taxon>
        <taxon>Pelagicoccus</taxon>
    </lineage>
</organism>
<dbReference type="AlphaFoldDB" id="A0A934RZ07"/>
<dbReference type="SUPFAM" id="SSF52091">
    <property type="entry name" value="SpoIIaa-like"/>
    <property type="match status" value="1"/>
</dbReference>
<dbReference type="RefSeq" id="WP_200355686.1">
    <property type="nucleotide sequence ID" value="NZ_JAENIL010000018.1"/>
</dbReference>
<protein>
    <submittedName>
        <fullName evidence="2">STAS domain-containing protein</fullName>
    </submittedName>
</protein>
<comment type="caution">
    <text evidence="2">The sequence shown here is derived from an EMBL/GenBank/DDBJ whole genome shotgun (WGS) entry which is preliminary data.</text>
</comment>
<dbReference type="InterPro" id="IPR058548">
    <property type="entry name" value="MlaB-like_STAS"/>
</dbReference>
<dbReference type="Pfam" id="PF13466">
    <property type="entry name" value="STAS_2"/>
    <property type="match status" value="1"/>
</dbReference>
<keyword evidence="3" id="KW-1185">Reference proteome</keyword>
<dbReference type="PROSITE" id="PS50801">
    <property type="entry name" value="STAS"/>
    <property type="match status" value="1"/>
</dbReference>
<dbReference type="InterPro" id="IPR002645">
    <property type="entry name" value="STAS_dom"/>
</dbReference>
<feature type="domain" description="STAS" evidence="1">
    <location>
        <begin position="1"/>
        <end position="61"/>
    </location>
</feature>
<name>A0A934RZ07_9BACT</name>